<dbReference type="Proteomes" id="UP000029843">
    <property type="component" value="Unassembled WGS sequence"/>
</dbReference>
<dbReference type="EMBL" id="JQED01000029">
    <property type="protein sequence ID" value="KGJ91455.1"/>
    <property type="molecule type" value="Genomic_DNA"/>
</dbReference>
<dbReference type="OrthoDB" id="9787053at2"/>
<name>A0A099KMI2_COLPS</name>
<feature type="chain" id="PRO_5001957160" evidence="1">
    <location>
        <begin position="24"/>
        <end position="221"/>
    </location>
</feature>
<keyword evidence="1" id="KW-0732">Signal</keyword>
<protein>
    <submittedName>
        <fullName evidence="2">Toluene tolerance family protein</fullName>
    </submittedName>
</protein>
<dbReference type="PANTHER" id="PTHR36573">
    <property type="entry name" value="INTERMEMBRANE PHOSPHOLIPID TRANSPORT SYSTEM BINDING PROTEIN MLAC"/>
    <property type="match status" value="1"/>
</dbReference>
<dbReference type="PIRSF" id="PIRSF004649">
    <property type="entry name" value="MlaC"/>
    <property type="match status" value="1"/>
</dbReference>
<evidence type="ECO:0000313" key="2">
    <source>
        <dbReference type="EMBL" id="KGJ91455.1"/>
    </source>
</evidence>
<dbReference type="InterPro" id="IPR008869">
    <property type="entry name" value="MlaC/ttg2D"/>
</dbReference>
<dbReference type="AlphaFoldDB" id="A0A099KMI2"/>
<dbReference type="RefSeq" id="WP_033094071.1">
    <property type="nucleotide sequence ID" value="NZ_JQED01000029.1"/>
</dbReference>
<proteinExistence type="predicted"/>
<reference evidence="2 3" key="1">
    <citation type="submission" date="2014-08" db="EMBL/GenBank/DDBJ databases">
        <title>Genomic and Phenotypic Diversity of Colwellia psychrerythraea strains from Disparate Marine Basins.</title>
        <authorList>
            <person name="Techtmann S.M."/>
            <person name="Stelling S.C."/>
            <person name="Utturkar S.M."/>
            <person name="Alshibli N."/>
            <person name="Harris A."/>
            <person name="Brown S.D."/>
            <person name="Hazen T.C."/>
        </authorList>
    </citation>
    <scope>NUCLEOTIDE SEQUENCE [LARGE SCALE GENOMIC DNA]</scope>
    <source>
        <strain evidence="2 3">ND2E</strain>
    </source>
</reference>
<evidence type="ECO:0000256" key="1">
    <source>
        <dbReference type="SAM" id="SignalP"/>
    </source>
</evidence>
<feature type="signal peptide" evidence="1">
    <location>
        <begin position="1"/>
        <end position="23"/>
    </location>
</feature>
<dbReference type="PANTHER" id="PTHR36573:SF1">
    <property type="entry name" value="INTERMEMBRANE PHOSPHOLIPID TRANSPORT SYSTEM BINDING PROTEIN MLAC"/>
    <property type="match status" value="1"/>
</dbReference>
<accession>A0A099KMI2</accession>
<comment type="caution">
    <text evidence="2">The sequence shown here is derived from an EMBL/GenBank/DDBJ whole genome shotgun (WGS) entry which is preliminary data.</text>
</comment>
<sequence length="221" mass="24467" precursor="true">MRALITTSILALALFSTTPEVLAASTGATASASSVSSSVSPVVNASPYVVLKTAGNNLFSRISANQQAIQKFPHIMRDIVEEELMPSIDYRYASYRILGKHLKKVSKEQRAEFVKAMRHYLVRTYSVALSKYKNQEVVFEPEKPTKGKRIVGVKTQIIDQGAPTINIVFQMRKNKKTGQWKAFDITVEGISLLSSKQAELNKKIARQGIDHVTLELASLAK</sequence>
<dbReference type="Gene3D" id="3.10.450.710">
    <property type="entry name" value="Tgt2/MlaC"/>
    <property type="match status" value="1"/>
</dbReference>
<evidence type="ECO:0000313" key="3">
    <source>
        <dbReference type="Proteomes" id="UP000029843"/>
    </source>
</evidence>
<dbReference type="Pfam" id="PF05494">
    <property type="entry name" value="MlaC"/>
    <property type="match status" value="1"/>
</dbReference>
<dbReference type="PATRIC" id="fig|28229.4.peg.2371"/>
<dbReference type="InterPro" id="IPR042245">
    <property type="entry name" value="Tgt2/MlaC_sf"/>
</dbReference>
<organism evidence="2 3">
    <name type="scientific">Colwellia psychrerythraea</name>
    <name type="common">Vibrio psychroerythus</name>
    <dbReference type="NCBI Taxonomy" id="28229"/>
    <lineage>
        <taxon>Bacteria</taxon>
        <taxon>Pseudomonadati</taxon>
        <taxon>Pseudomonadota</taxon>
        <taxon>Gammaproteobacteria</taxon>
        <taxon>Alteromonadales</taxon>
        <taxon>Colwelliaceae</taxon>
        <taxon>Colwellia</taxon>
    </lineage>
</organism>
<gene>
    <name evidence="2" type="ORF">ND2E_3320</name>
</gene>